<dbReference type="SUPFAM" id="SSF57184">
    <property type="entry name" value="Growth factor receptor domain"/>
    <property type="match status" value="1"/>
</dbReference>
<dbReference type="RefSeq" id="XP_009494715.1">
    <property type="nucleotide sequence ID" value="XM_009496440.1"/>
</dbReference>
<proteinExistence type="predicted"/>
<name>A0A058ZDQ1_FONAL</name>
<gene>
    <name evidence="1" type="ORF">H696_02535</name>
</gene>
<dbReference type="CDD" id="cd00064">
    <property type="entry name" value="FU"/>
    <property type="match status" value="1"/>
</dbReference>
<reference evidence="1" key="1">
    <citation type="submission" date="2013-04" db="EMBL/GenBank/DDBJ databases">
        <title>The Genome Sequence of Fonticula alba ATCC 38817.</title>
        <authorList>
            <consortium name="The Broad Institute Genomics Platform"/>
            <person name="Russ C."/>
            <person name="Cuomo C."/>
            <person name="Burger G."/>
            <person name="Gray M.W."/>
            <person name="Holland P.W.H."/>
            <person name="King N."/>
            <person name="Lang F.B.F."/>
            <person name="Roger A.J."/>
            <person name="Ruiz-Trillo I."/>
            <person name="Brown M."/>
            <person name="Walker B."/>
            <person name="Young S."/>
            <person name="Zeng Q."/>
            <person name="Gargeya S."/>
            <person name="Fitzgerald M."/>
            <person name="Haas B."/>
            <person name="Abouelleil A."/>
            <person name="Allen A.W."/>
            <person name="Alvarado L."/>
            <person name="Arachchi H.M."/>
            <person name="Berlin A.M."/>
            <person name="Chapman S.B."/>
            <person name="Gainer-Dewar J."/>
            <person name="Goldberg J."/>
            <person name="Griggs A."/>
            <person name="Gujja S."/>
            <person name="Hansen M."/>
            <person name="Howarth C."/>
            <person name="Imamovic A."/>
            <person name="Ireland A."/>
            <person name="Larimer J."/>
            <person name="McCowan C."/>
            <person name="Murphy C."/>
            <person name="Pearson M."/>
            <person name="Poon T.W."/>
            <person name="Priest M."/>
            <person name="Roberts A."/>
            <person name="Saif S."/>
            <person name="Shea T."/>
            <person name="Sisk P."/>
            <person name="Sykes S."/>
            <person name="Wortman J."/>
            <person name="Nusbaum C."/>
            <person name="Birren B."/>
        </authorList>
    </citation>
    <scope>NUCLEOTIDE SEQUENCE [LARGE SCALE GENOMIC DNA]</scope>
    <source>
        <strain evidence="1">ATCC 38817</strain>
    </source>
</reference>
<dbReference type="GeneID" id="20527260"/>
<dbReference type="InterPro" id="IPR009030">
    <property type="entry name" value="Growth_fac_rcpt_cys_sf"/>
</dbReference>
<evidence type="ECO:0000313" key="2">
    <source>
        <dbReference type="Proteomes" id="UP000030693"/>
    </source>
</evidence>
<dbReference type="EMBL" id="KB932203">
    <property type="protein sequence ID" value="KCV71592.1"/>
    <property type="molecule type" value="Genomic_DNA"/>
</dbReference>
<organism evidence="1">
    <name type="scientific">Fonticula alba</name>
    <name type="common">Slime mold</name>
    <dbReference type="NCBI Taxonomy" id="691883"/>
    <lineage>
        <taxon>Eukaryota</taxon>
        <taxon>Rotosphaerida</taxon>
        <taxon>Fonticulaceae</taxon>
        <taxon>Fonticula</taxon>
    </lineage>
</organism>
<accession>A0A058ZDQ1</accession>
<sequence length="456" mass="47443">MFHGDSYLEFVWLSCRPAGPGESCVVTGPSTRGSVSGRVLPLARRLDARHLYVTDEYLMTQFIRANPEDRSLNYVWIPASDLLPLPGGWILQVTDKVRVSAGPMGLLFHDEPRWMPDGIHGAMVPEGSSGVKYRGILLPRGAEAGPGQEADPPAGELFLVEDMWSAAWDVIHVAGGVPPTGHARSRAAGTRQHRLGMLPQAPRLGPEEPPRSRVFGVRLAGGSPEYPSALVLLSKKYIGMSVLWCRPGGRAACVLLPATFADLPEELQLDEQAPLWVEPVVHTPARGTVHGAGLLATLLTYSPGAGLVYVTLRVPCPPGTAGLYCLPCHSECVECWAPGDSAACTQCPPGKLLALGGGLCGDTCAGDAMPGQGPAQGTCVACLPGTAGSGCGPCDPTCLECSAPGDPYACTSCPPGRLMSASTGACLLDCSRGTMPGIGLAAGTCVSCPATCRAAR</sequence>
<dbReference type="SMART" id="SM00261">
    <property type="entry name" value="FU"/>
    <property type="match status" value="2"/>
</dbReference>
<evidence type="ECO:0000313" key="1">
    <source>
        <dbReference type="EMBL" id="KCV71592.1"/>
    </source>
</evidence>
<protein>
    <submittedName>
        <fullName evidence="1">Uncharacterized protein</fullName>
    </submittedName>
</protein>
<dbReference type="AlphaFoldDB" id="A0A058ZDQ1"/>
<keyword evidence="2" id="KW-1185">Reference proteome</keyword>
<dbReference type="Gene3D" id="2.10.220.10">
    <property type="entry name" value="Hormone Receptor, Insulin-like Growth Factor Receptor 1, Chain A, domain 2"/>
    <property type="match status" value="1"/>
</dbReference>
<dbReference type="InterPro" id="IPR006212">
    <property type="entry name" value="Furin_repeat"/>
</dbReference>
<dbReference type="OrthoDB" id="10260714at2759"/>
<dbReference type="Proteomes" id="UP000030693">
    <property type="component" value="Unassembled WGS sequence"/>
</dbReference>